<accession>A0ACB8BVJ1</accession>
<evidence type="ECO:0000313" key="2">
    <source>
        <dbReference type="Proteomes" id="UP000790709"/>
    </source>
</evidence>
<comment type="caution">
    <text evidence="1">The sequence shown here is derived from an EMBL/GenBank/DDBJ whole genome shotgun (WGS) entry which is preliminary data.</text>
</comment>
<name>A0ACB8BVJ1_9AGAM</name>
<organism evidence="1 2">
    <name type="scientific">Leucogyrophana mollusca</name>
    <dbReference type="NCBI Taxonomy" id="85980"/>
    <lineage>
        <taxon>Eukaryota</taxon>
        <taxon>Fungi</taxon>
        <taxon>Dikarya</taxon>
        <taxon>Basidiomycota</taxon>
        <taxon>Agaricomycotina</taxon>
        <taxon>Agaricomycetes</taxon>
        <taxon>Agaricomycetidae</taxon>
        <taxon>Boletales</taxon>
        <taxon>Boletales incertae sedis</taxon>
        <taxon>Leucogyrophana</taxon>
    </lineage>
</organism>
<dbReference type="Proteomes" id="UP000790709">
    <property type="component" value="Unassembled WGS sequence"/>
</dbReference>
<evidence type="ECO:0000313" key="1">
    <source>
        <dbReference type="EMBL" id="KAH7929546.1"/>
    </source>
</evidence>
<protein>
    <submittedName>
        <fullName evidence="1">Uncharacterized protein</fullName>
    </submittedName>
</protein>
<sequence>MIYHVSSGRSSPGWIGWRSIDSCQATRSRISLSMFYITSVAFFPLLTSSAFDAFRRYSKN</sequence>
<keyword evidence="2" id="KW-1185">Reference proteome</keyword>
<reference evidence="1" key="1">
    <citation type="journal article" date="2021" name="New Phytol.">
        <title>Evolutionary innovations through gain and loss of genes in the ectomycorrhizal Boletales.</title>
        <authorList>
            <person name="Wu G."/>
            <person name="Miyauchi S."/>
            <person name="Morin E."/>
            <person name="Kuo A."/>
            <person name="Drula E."/>
            <person name="Varga T."/>
            <person name="Kohler A."/>
            <person name="Feng B."/>
            <person name="Cao Y."/>
            <person name="Lipzen A."/>
            <person name="Daum C."/>
            <person name="Hundley H."/>
            <person name="Pangilinan J."/>
            <person name="Johnson J."/>
            <person name="Barry K."/>
            <person name="LaButti K."/>
            <person name="Ng V."/>
            <person name="Ahrendt S."/>
            <person name="Min B."/>
            <person name="Choi I.G."/>
            <person name="Park H."/>
            <person name="Plett J.M."/>
            <person name="Magnuson J."/>
            <person name="Spatafora J.W."/>
            <person name="Nagy L.G."/>
            <person name="Henrissat B."/>
            <person name="Grigoriev I.V."/>
            <person name="Yang Z.L."/>
            <person name="Xu J."/>
            <person name="Martin F.M."/>
        </authorList>
    </citation>
    <scope>NUCLEOTIDE SEQUENCE</scope>
    <source>
        <strain evidence="1">KUC20120723A-06</strain>
    </source>
</reference>
<proteinExistence type="predicted"/>
<gene>
    <name evidence="1" type="ORF">BV22DRAFT_120869</name>
</gene>
<dbReference type="EMBL" id="MU266340">
    <property type="protein sequence ID" value="KAH7929546.1"/>
    <property type="molecule type" value="Genomic_DNA"/>
</dbReference>